<dbReference type="GO" id="GO:0008745">
    <property type="term" value="F:N-acetylmuramoyl-L-alanine amidase activity"/>
    <property type="evidence" value="ECO:0007669"/>
    <property type="project" value="UniProtKB-EC"/>
</dbReference>
<keyword evidence="3" id="KW-0378">Hydrolase</keyword>
<gene>
    <name evidence="6" type="ORF">EDE15_0969</name>
</gene>
<reference evidence="6 7" key="1">
    <citation type="submission" date="2018-12" db="EMBL/GenBank/DDBJ databases">
        <title>Sequencing of bacterial isolates from soil warming experiment in Harvard Forest, Massachusetts, USA.</title>
        <authorList>
            <person name="Deangelis K."/>
        </authorList>
    </citation>
    <scope>NUCLEOTIDE SEQUENCE [LARGE SCALE GENOMIC DNA]</scope>
    <source>
        <strain evidence="6 7">EB153</strain>
    </source>
</reference>
<evidence type="ECO:0000313" key="6">
    <source>
        <dbReference type="EMBL" id="RSL15480.1"/>
    </source>
</evidence>
<keyword evidence="7" id="KW-1185">Reference proteome</keyword>
<dbReference type="EC" id="3.5.1.28" evidence="2"/>
<dbReference type="GO" id="GO:0009253">
    <property type="term" value="P:peptidoglycan catabolic process"/>
    <property type="evidence" value="ECO:0007669"/>
    <property type="project" value="InterPro"/>
</dbReference>
<dbReference type="CDD" id="cd02696">
    <property type="entry name" value="MurNAc-LAA"/>
    <property type="match status" value="1"/>
</dbReference>
<dbReference type="GO" id="GO:0030288">
    <property type="term" value="C:outer membrane-bounded periplasmic space"/>
    <property type="evidence" value="ECO:0007669"/>
    <property type="project" value="TreeGrafter"/>
</dbReference>
<organism evidence="6 7">
    <name type="scientific">Edaphobacter aggregans</name>
    <dbReference type="NCBI Taxonomy" id="570835"/>
    <lineage>
        <taxon>Bacteria</taxon>
        <taxon>Pseudomonadati</taxon>
        <taxon>Acidobacteriota</taxon>
        <taxon>Terriglobia</taxon>
        <taxon>Terriglobales</taxon>
        <taxon>Acidobacteriaceae</taxon>
        <taxon>Edaphobacter</taxon>
    </lineage>
</organism>
<dbReference type="EMBL" id="RSDW01000001">
    <property type="protein sequence ID" value="RSL15480.1"/>
    <property type="molecule type" value="Genomic_DNA"/>
</dbReference>
<dbReference type="InterPro" id="IPR050695">
    <property type="entry name" value="N-acetylmuramoyl_amidase_3"/>
</dbReference>
<evidence type="ECO:0000256" key="2">
    <source>
        <dbReference type="ARBA" id="ARBA00011901"/>
    </source>
</evidence>
<protein>
    <recommendedName>
        <fullName evidence="2">N-acetylmuramoyl-L-alanine amidase</fullName>
        <ecNumber evidence="2">3.5.1.28</ecNumber>
    </recommendedName>
</protein>
<dbReference type="PANTHER" id="PTHR30404:SF0">
    <property type="entry name" value="N-ACETYLMURAMOYL-L-ALANINE AMIDASE AMIC"/>
    <property type="match status" value="1"/>
</dbReference>
<dbReference type="SUPFAM" id="SSF53187">
    <property type="entry name" value="Zn-dependent exopeptidases"/>
    <property type="match status" value="1"/>
</dbReference>
<dbReference type="Gene3D" id="3.40.630.40">
    <property type="entry name" value="Zn-dependent exopeptidases"/>
    <property type="match status" value="1"/>
</dbReference>
<dbReference type="AlphaFoldDB" id="A0A428MF21"/>
<proteinExistence type="predicted"/>
<comment type="catalytic activity">
    <reaction evidence="1">
        <text>Hydrolyzes the link between N-acetylmuramoyl residues and L-amino acid residues in certain cell-wall glycopeptides.</text>
        <dbReference type="EC" id="3.5.1.28"/>
    </reaction>
</comment>
<name>A0A428MF21_9BACT</name>
<evidence type="ECO:0000256" key="1">
    <source>
        <dbReference type="ARBA" id="ARBA00001561"/>
    </source>
</evidence>
<evidence type="ECO:0000313" key="7">
    <source>
        <dbReference type="Proteomes" id="UP000269669"/>
    </source>
</evidence>
<feature type="domain" description="MurNAc-LAA" evidence="5">
    <location>
        <begin position="64"/>
        <end position="249"/>
    </location>
</feature>
<dbReference type="Pfam" id="PF01520">
    <property type="entry name" value="Amidase_3"/>
    <property type="match status" value="1"/>
</dbReference>
<comment type="caution">
    <text evidence="6">The sequence shown here is derived from an EMBL/GenBank/DDBJ whole genome shotgun (WGS) entry which is preliminary data.</text>
</comment>
<evidence type="ECO:0000256" key="3">
    <source>
        <dbReference type="ARBA" id="ARBA00022801"/>
    </source>
</evidence>
<accession>A0A428MF21</accession>
<evidence type="ECO:0000259" key="5">
    <source>
        <dbReference type="Pfam" id="PF01520"/>
    </source>
</evidence>
<feature type="signal peptide" evidence="4">
    <location>
        <begin position="1"/>
        <end position="26"/>
    </location>
</feature>
<evidence type="ECO:0000256" key="4">
    <source>
        <dbReference type="SAM" id="SignalP"/>
    </source>
</evidence>
<dbReference type="Proteomes" id="UP000269669">
    <property type="component" value="Unassembled WGS sequence"/>
</dbReference>
<keyword evidence="4" id="KW-0732">Signal</keyword>
<sequence length="267" mass="28065">MTPSRNPILKAATHCLLALIAITSHAQTPTLQATPAPAGPTQRDQSFYVPQLPKPAPTLYRNLIFLDPAHGGADTGASLPNNLLEKDITLALASRIKTLLTAAGFTVITSHETDTDLTTDQRAEIANHARPAVCLILHANSTGTGVHIITSALTPADDPTATPRILHWDTAQTYTLPQSLRVANQIGLAFVDAKLPVILARATVPPLNNLTCPAVAIELAPNPNGSASTPASDTTYQQQAAQAIATALTTWRTRNAPPPSTTTGAPR</sequence>
<dbReference type="InterPro" id="IPR002508">
    <property type="entry name" value="MurNAc-LAA_cat"/>
</dbReference>
<feature type="chain" id="PRO_5019063409" description="N-acetylmuramoyl-L-alanine amidase" evidence="4">
    <location>
        <begin position="27"/>
        <end position="267"/>
    </location>
</feature>
<dbReference type="PANTHER" id="PTHR30404">
    <property type="entry name" value="N-ACETYLMURAMOYL-L-ALANINE AMIDASE"/>
    <property type="match status" value="1"/>
</dbReference>
<dbReference type="RefSeq" id="WP_185827007.1">
    <property type="nucleotide sequence ID" value="NZ_RSDW01000001.1"/>
</dbReference>